<dbReference type="EMBL" id="LR797367">
    <property type="protein sequence ID" value="CAB4210364.1"/>
    <property type="molecule type" value="Genomic_DNA"/>
</dbReference>
<proteinExistence type="predicted"/>
<protein>
    <submittedName>
        <fullName evidence="1">Uncharacterized protein</fullName>
    </submittedName>
</protein>
<evidence type="ECO:0000313" key="1">
    <source>
        <dbReference type="EMBL" id="CAB4176073.1"/>
    </source>
</evidence>
<dbReference type="EMBL" id="LR797536">
    <property type="protein sequence ID" value="CAB4223473.1"/>
    <property type="molecule type" value="Genomic_DNA"/>
</dbReference>
<evidence type="ECO:0000313" key="2">
    <source>
        <dbReference type="EMBL" id="CAB4210364.1"/>
    </source>
</evidence>
<evidence type="ECO:0000313" key="3">
    <source>
        <dbReference type="EMBL" id="CAB4223473.1"/>
    </source>
</evidence>
<gene>
    <name evidence="2" type="ORF">UFOVP1425_5</name>
    <name evidence="3" type="ORF">UFOVP1672_67</name>
    <name evidence="1" type="ORF">UFOVP988_5</name>
</gene>
<dbReference type="EMBL" id="LR796943">
    <property type="protein sequence ID" value="CAB4176073.1"/>
    <property type="molecule type" value="Genomic_DNA"/>
</dbReference>
<sequence>MTNETIDACIAELRRKARETGSDDDHTCLRLAVLMLVGEARGGANRFHLPDCD</sequence>
<organism evidence="1">
    <name type="scientific">uncultured Caudovirales phage</name>
    <dbReference type="NCBI Taxonomy" id="2100421"/>
    <lineage>
        <taxon>Viruses</taxon>
        <taxon>Duplodnaviria</taxon>
        <taxon>Heunggongvirae</taxon>
        <taxon>Uroviricota</taxon>
        <taxon>Caudoviricetes</taxon>
        <taxon>Peduoviridae</taxon>
        <taxon>Maltschvirus</taxon>
        <taxon>Maltschvirus maltsch</taxon>
    </lineage>
</organism>
<name>A0A6J5PW66_9CAUD</name>
<reference evidence="1" key="1">
    <citation type="submission" date="2020-05" db="EMBL/GenBank/DDBJ databases">
        <authorList>
            <person name="Chiriac C."/>
            <person name="Salcher M."/>
            <person name="Ghai R."/>
            <person name="Kavagutti S V."/>
        </authorList>
    </citation>
    <scope>NUCLEOTIDE SEQUENCE</scope>
</reference>
<accession>A0A6J5PW66</accession>